<evidence type="ECO:0000259" key="1">
    <source>
        <dbReference type="SMART" id="SM01321"/>
    </source>
</evidence>
<dbReference type="Pfam" id="PF01797">
    <property type="entry name" value="Y1_Tnp"/>
    <property type="match status" value="1"/>
</dbReference>
<dbReference type="PANTHER" id="PTHR33360:SF2">
    <property type="entry name" value="TRANSPOSASE FOR INSERTION SEQUENCE ELEMENT IS200"/>
    <property type="match status" value="1"/>
</dbReference>
<evidence type="ECO:0000313" key="3">
    <source>
        <dbReference type="Proteomes" id="UP001628874"/>
    </source>
</evidence>
<name>A0ABW8WUH6_9CYAN</name>
<protein>
    <submittedName>
        <fullName evidence="2">IS200/IS605 family transposase</fullName>
    </submittedName>
</protein>
<dbReference type="SUPFAM" id="SSF143422">
    <property type="entry name" value="Transposase IS200-like"/>
    <property type="match status" value="1"/>
</dbReference>
<dbReference type="EMBL" id="JBFQGM010000013">
    <property type="protein sequence ID" value="MFL9464593.1"/>
    <property type="molecule type" value="Genomic_DNA"/>
</dbReference>
<organism evidence="2 3">
    <name type="scientific">Scytonema tolypothrichoides VB-61278_2</name>
    <dbReference type="NCBI Taxonomy" id="3232314"/>
    <lineage>
        <taxon>Bacteria</taxon>
        <taxon>Bacillati</taxon>
        <taxon>Cyanobacteriota</taxon>
        <taxon>Cyanophyceae</taxon>
        <taxon>Nostocales</taxon>
        <taxon>Scytonemataceae</taxon>
        <taxon>Scytonema</taxon>
    </lineage>
</organism>
<feature type="domain" description="Transposase IS200-like" evidence="1">
    <location>
        <begin position="11"/>
        <end position="127"/>
    </location>
</feature>
<dbReference type="InterPro" id="IPR002686">
    <property type="entry name" value="Transposase_17"/>
</dbReference>
<sequence>MQQYRRKNHSVFLVNYHLVWIPKRRKKILIGDVENRLRTIVWEVCQEKEWKIIALEIMPDHVHLFVNVPPEIAPHQVANAIKGRSSRLLRQEFPRLLKLPSLWTSSYFVSTAGNVSSDTVRRYIEEQRHHDTT</sequence>
<accession>A0ABW8WUH6</accession>
<dbReference type="Proteomes" id="UP001628874">
    <property type="component" value="Unassembled WGS sequence"/>
</dbReference>
<gene>
    <name evidence="2" type="primary">tnpA</name>
    <name evidence="2" type="ORF">AB0759_28735</name>
</gene>
<dbReference type="InterPro" id="IPR036515">
    <property type="entry name" value="Transposase_17_sf"/>
</dbReference>
<keyword evidence="3" id="KW-1185">Reference proteome</keyword>
<comment type="caution">
    <text evidence="2">The sequence shown here is derived from an EMBL/GenBank/DDBJ whole genome shotgun (WGS) entry which is preliminary data.</text>
</comment>
<dbReference type="NCBIfam" id="NF033573">
    <property type="entry name" value="transpos_IS200"/>
    <property type="match status" value="1"/>
</dbReference>
<dbReference type="PANTHER" id="PTHR33360">
    <property type="entry name" value="TRANSPOSASE FOR INSERTION SEQUENCE ELEMENT IS200"/>
    <property type="match status" value="1"/>
</dbReference>
<proteinExistence type="predicted"/>
<dbReference type="RefSeq" id="WP_408019898.1">
    <property type="nucleotide sequence ID" value="NZ_JBFQGM010000013.1"/>
</dbReference>
<reference evidence="2 3" key="1">
    <citation type="submission" date="2024-07" db="EMBL/GenBank/DDBJ databases">
        <authorList>
            <person name="Tripathy S."/>
        </authorList>
    </citation>
    <scope>NUCLEOTIDE SEQUENCE [LARGE SCALE GENOMIC DNA]</scope>
    <source>
        <strain evidence="2 3">VB-61278_2</strain>
    </source>
</reference>
<dbReference type="SMART" id="SM01321">
    <property type="entry name" value="Y1_Tnp"/>
    <property type="match status" value="1"/>
</dbReference>
<dbReference type="Gene3D" id="3.30.70.1290">
    <property type="entry name" value="Transposase IS200-like"/>
    <property type="match status" value="1"/>
</dbReference>
<evidence type="ECO:0000313" key="2">
    <source>
        <dbReference type="EMBL" id="MFL9464593.1"/>
    </source>
</evidence>